<dbReference type="Gene3D" id="3.40.800.10">
    <property type="entry name" value="Ureohydrolase domain"/>
    <property type="match status" value="1"/>
</dbReference>
<evidence type="ECO:0000256" key="9">
    <source>
        <dbReference type="PROSITE-ProRule" id="PRU00742"/>
    </source>
</evidence>
<proteinExistence type="inferred from homology"/>
<evidence type="ECO:0000256" key="4">
    <source>
        <dbReference type="ARBA" id="ARBA00018123"/>
    </source>
</evidence>
<protein>
    <recommendedName>
        <fullName evidence="4">Arginase</fullName>
        <ecNumber evidence="3">3.5.3.1</ecNumber>
    </recommendedName>
</protein>
<dbReference type="PROSITE" id="PS51409">
    <property type="entry name" value="ARGINASE_2"/>
    <property type="match status" value="1"/>
</dbReference>
<keyword evidence="5" id="KW-0056">Arginine metabolism</keyword>
<evidence type="ECO:0000256" key="2">
    <source>
        <dbReference type="ARBA" id="ARBA00005098"/>
    </source>
</evidence>
<dbReference type="EMBL" id="RKQP01000001">
    <property type="protein sequence ID" value="RPE86328.1"/>
    <property type="molecule type" value="Genomic_DNA"/>
</dbReference>
<dbReference type="InterPro" id="IPR006035">
    <property type="entry name" value="Ureohydrolase"/>
</dbReference>
<dbReference type="InterPro" id="IPR014033">
    <property type="entry name" value="Arginase"/>
</dbReference>
<evidence type="ECO:0000256" key="1">
    <source>
        <dbReference type="ARBA" id="ARBA00001936"/>
    </source>
</evidence>
<comment type="pathway">
    <text evidence="2">Nitrogen metabolism; urea cycle; L-ornithine and urea from L-arginine: step 1/1.</text>
</comment>
<dbReference type="SUPFAM" id="SSF52768">
    <property type="entry name" value="Arginase/deacetylase"/>
    <property type="match status" value="1"/>
</dbReference>
<keyword evidence="11" id="KW-1185">Reference proteome</keyword>
<comment type="cofactor">
    <cofactor evidence="1">
        <name>Mn(2+)</name>
        <dbReference type="ChEBI" id="CHEBI:29035"/>
    </cofactor>
</comment>
<dbReference type="Pfam" id="PF00491">
    <property type="entry name" value="Arginase"/>
    <property type="match status" value="1"/>
</dbReference>
<gene>
    <name evidence="10" type="ORF">EDC46_0725</name>
</gene>
<dbReference type="AlphaFoldDB" id="A0A3N4VTG5"/>
<dbReference type="PRINTS" id="PR00116">
    <property type="entry name" value="ARGINASE"/>
</dbReference>
<organism evidence="10 11">
    <name type="scientific">Vespertiliibacter pulmonis</name>
    <dbReference type="NCBI Taxonomy" id="1443036"/>
    <lineage>
        <taxon>Bacteria</taxon>
        <taxon>Pseudomonadati</taxon>
        <taxon>Pseudomonadota</taxon>
        <taxon>Gammaproteobacteria</taxon>
        <taxon>Pasteurellales</taxon>
        <taxon>Pasteurellaceae</taxon>
        <taxon>Vespertiliibacter</taxon>
    </lineage>
</organism>
<evidence type="ECO:0000256" key="6">
    <source>
        <dbReference type="ARBA" id="ARBA00022723"/>
    </source>
</evidence>
<dbReference type="EC" id="3.5.3.1" evidence="3"/>
<evidence type="ECO:0000256" key="7">
    <source>
        <dbReference type="ARBA" id="ARBA00022801"/>
    </source>
</evidence>
<name>A0A3N4VTG5_9PAST</name>
<dbReference type="GO" id="GO:0004053">
    <property type="term" value="F:arginase activity"/>
    <property type="evidence" value="ECO:0007669"/>
    <property type="project" value="UniProtKB-EC"/>
</dbReference>
<evidence type="ECO:0000256" key="3">
    <source>
        <dbReference type="ARBA" id="ARBA00012168"/>
    </source>
</evidence>
<keyword evidence="7" id="KW-0378">Hydrolase</keyword>
<dbReference type="InterPro" id="IPR023696">
    <property type="entry name" value="Ureohydrolase_dom_sf"/>
</dbReference>
<dbReference type="RefSeq" id="WP_124210865.1">
    <property type="nucleotide sequence ID" value="NZ_CP016615.1"/>
</dbReference>
<evidence type="ECO:0000313" key="10">
    <source>
        <dbReference type="EMBL" id="RPE86328.1"/>
    </source>
</evidence>
<sequence>MRSLQFINILSDIGAGKLGARQGVQQLWEKARVIYPHQRCTELSIDTVPTVYHNVKNEAKHIDKLTSFFQHQVVPSLTKLFQFPEFPIILSGDHSNAIGTLSALCNAYPNKRIGVLWIDAHSDLHTPYTTPSGNVHGMSLAAVSRQDNLLSSVRIPTSTIIEQWCKLKMLAPTSSGIRPEDIFFLGLRSYEEPELNLIEQFNIPYISAIQTRELGFKRVLNSIKHHFEAVDLLYVSFDVDALDASLIPTTGTPEPDGFTYAEIKEILDAVLTLPQLAVFEITEFNPTLVTNENYLTSIYTLLSYAIEKIQQKV</sequence>
<dbReference type="Proteomes" id="UP000281691">
    <property type="component" value="Unassembled WGS sequence"/>
</dbReference>
<dbReference type="OrthoDB" id="9789727at2"/>
<comment type="similarity">
    <text evidence="9">Belongs to the arginase family.</text>
</comment>
<evidence type="ECO:0000313" key="11">
    <source>
        <dbReference type="Proteomes" id="UP000281691"/>
    </source>
</evidence>
<keyword evidence="8" id="KW-0464">Manganese</keyword>
<reference evidence="10 11" key="1">
    <citation type="submission" date="2018-11" db="EMBL/GenBank/DDBJ databases">
        <title>Genomic Encyclopedia of Type Strains, Phase IV (KMG-IV): sequencing the most valuable type-strain genomes for metagenomic binning, comparative biology and taxonomic classification.</title>
        <authorList>
            <person name="Goeker M."/>
        </authorList>
    </citation>
    <scope>NUCLEOTIDE SEQUENCE [LARGE SCALE GENOMIC DNA]</scope>
    <source>
        <strain evidence="10 11">DSM 27238</strain>
    </source>
</reference>
<keyword evidence="6" id="KW-0479">Metal-binding</keyword>
<accession>A0A3N4VTG5</accession>
<evidence type="ECO:0000256" key="5">
    <source>
        <dbReference type="ARBA" id="ARBA00022503"/>
    </source>
</evidence>
<dbReference type="GO" id="GO:0006525">
    <property type="term" value="P:arginine metabolic process"/>
    <property type="evidence" value="ECO:0007669"/>
    <property type="project" value="UniProtKB-KW"/>
</dbReference>
<dbReference type="GO" id="GO:0005829">
    <property type="term" value="C:cytosol"/>
    <property type="evidence" value="ECO:0007669"/>
    <property type="project" value="TreeGrafter"/>
</dbReference>
<comment type="caution">
    <text evidence="10">The sequence shown here is derived from an EMBL/GenBank/DDBJ whole genome shotgun (WGS) entry which is preliminary data.</text>
</comment>
<evidence type="ECO:0000256" key="8">
    <source>
        <dbReference type="ARBA" id="ARBA00023211"/>
    </source>
</evidence>
<dbReference type="PANTHER" id="PTHR43782:SF3">
    <property type="entry name" value="ARGINASE"/>
    <property type="match status" value="1"/>
</dbReference>
<dbReference type="GO" id="GO:0030145">
    <property type="term" value="F:manganese ion binding"/>
    <property type="evidence" value="ECO:0007669"/>
    <property type="project" value="TreeGrafter"/>
</dbReference>
<dbReference type="CDD" id="cd09989">
    <property type="entry name" value="Arginase"/>
    <property type="match status" value="1"/>
</dbReference>
<dbReference type="PANTHER" id="PTHR43782">
    <property type="entry name" value="ARGINASE"/>
    <property type="match status" value="1"/>
</dbReference>